<evidence type="ECO:0000256" key="1">
    <source>
        <dbReference type="ARBA" id="ARBA00001031"/>
    </source>
</evidence>
<evidence type="ECO:0000256" key="4">
    <source>
        <dbReference type="ARBA" id="ARBA00022737"/>
    </source>
</evidence>
<evidence type="ECO:0000256" key="2">
    <source>
        <dbReference type="ARBA" id="ARBA00012916"/>
    </source>
</evidence>
<dbReference type="SUPFAM" id="SSF53697">
    <property type="entry name" value="SIS domain"/>
    <property type="match status" value="1"/>
</dbReference>
<dbReference type="PROSITE" id="PS51464">
    <property type="entry name" value="SIS"/>
    <property type="match status" value="1"/>
</dbReference>
<dbReference type="Pfam" id="PF01380">
    <property type="entry name" value="SIS"/>
    <property type="match status" value="1"/>
</dbReference>
<dbReference type="Proteomes" id="UP001058271">
    <property type="component" value="Chromosome"/>
</dbReference>
<dbReference type="Gene3D" id="3.40.50.10490">
    <property type="entry name" value="Glucose-6-phosphate isomerase like protein, domain 1"/>
    <property type="match status" value="2"/>
</dbReference>
<keyword evidence="4" id="KW-0677">Repeat</keyword>
<feature type="domain" description="SIS" evidence="5">
    <location>
        <begin position="41"/>
        <end position="183"/>
    </location>
</feature>
<dbReference type="PANTHER" id="PTHR10937:SF0">
    <property type="entry name" value="GLUTAMINE--FRUCTOSE-6-PHOSPHATE TRANSAMINASE (ISOMERIZING)"/>
    <property type="match status" value="1"/>
</dbReference>
<dbReference type="InterPro" id="IPR046348">
    <property type="entry name" value="SIS_dom_sf"/>
</dbReference>
<dbReference type="CDD" id="cd05008">
    <property type="entry name" value="SIS_GlmS_GlmD_1"/>
    <property type="match status" value="1"/>
</dbReference>
<evidence type="ECO:0000313" key="7">
    <source>
        <dbReference type="Proteomes" id="UP001058271"/>
    </source>
</evidence>
<reference evidence="6" key="1">
    <citation type="submission" date="2021-04" db="EMBL/GenBank/DDBJ databases">
        <title>Biosynthetic gene clusters of Dactylosporangioum roseum.</title>
        <authorList>
            <person name="Hartkoorn R.C."/>
            <person name="Beaudoing E."/>
            <person name="Hot D."/>
            <person name="Moureu S."/>
        </authorList>
    </citation>
    <scope>NUCLEOTIDE SEQUENCE</scope>
    <source>
        <strain evidence="6">NRRL B-16295</strain>
    </source>
</reference>
<dbReference type="EMBL" id="CP073721">
    <property type="protein sequence ID" value="UWZ39143.1"/>
    <property type="molecule type" value="Genomic_DNA"/>
</dbReference>
<keyword evidence="7" id="KW-1185">Reference proteome</keyword>
<dbReference type="InterPro" id="IPR001347">
    <property type="entry name" value="SIS_dom"/>
</dbReference>
<proteinExistence type="predicted"/>
<dbReference type="PANTHER" id="PTHR10937">
    <property type="entry name" value="GLUCOSAMINE--FRUCTOSE-6-PHOSPHATE AMINOTRANSFERASE, ISOMERIZING"/>
    <property type="match status" value="1"/>
</dbReference>
<protein>
    <recommendedName>
        <fullName evidence="3">Glutamine--fructose-6-phosphate aminotransferase [isomerizing]</fullName>
        <ecNumber evidence="2">2.6.1.16</ecNumber>
    </recommendedName>
</protein>
<dbReference type="RefSeq" id="WP_260728544.1">
    <property type="nucleotide sequence ID" value="NZ_CP073721.1"/>
</dbReference>
<evidence type="ECO:0000256" key="3">
    <source>
        <dbReference type="ARBA" id="ARBA00016090"/>
    </source>
</evidence>
<accession>A0ABY5ZAP1</accession>
<evidence type="ECO:0000313" key="6">
    <source>
        <dbReference type="EMBL" id="UWZ39143.1"/>
    </source>
</evidence>
<organism evidence="6 7">
    <name type="scientific">Dactylosporangium roseum</name>
    <dbReference type="NCBI Taxonomy" id="47989"/>
    <lineage>
        <taxon>Bacteria</taxon>
        <taxon>Bacillati</taxon>
        <taxon>Actinomycetota</taxon>
        <taxon>Actinomycetes</taxon>
        <taxon>Micromonosporales</taxon>
        <taxon>Micromonosporaceae</taxon>
        <taxon>Dactylosporangium</taxon>
    </lineage>
</organism>
<gene>
    <name evidence="6" type="ORF">Drose_13485</name>
</gene>
<evidence type="ECO:0000259" key="5">
    <source>
        <dbReference type="PROSITE" id="PS51464"/>
    </source>
</evidence>
<sequence length="364" mass="38295">MSLNADSVAHSQEAILRRMREEITAICERAPQVWEECLRHAARSAMTPTTTVLAGCGDSYYAGLAMRPVLEALIEHPVISWPAMDVVSYPSRILNDADLVAVSVSGKVGRTIDAVDLHNARGGATFAVTAYPDSDLARTADAAIPTGVRGTPGPVPGTANYVASLLGLLAFGVVRGGAQRPGVEDAVPAVLAELPSILERATDFFDDVVTSLSEPVFAVGSGPDWGTANFAVAKLLEAAGAVGVPQDLEEWAHEQYFATRDDRTVLVIGHEEVAAQAARQVIDMATAVGGRTIAIGQDFGASAKHAFDLPGTPPGLSPLVTWLPVAVLALTFAQRHGRVPFGIDRAGRMETVDKNIYIAAPSRA</sequence>
<comment type="catalytic activity">
    <reaction evidence="1">
        <text>D-fructose 6-phosphate + L-glutamine = D-glucosamine 6-phosphate + L-glutamate</text>
        <dbReference type="Rhea" id="RHEA:13237"/>
        <dbReference type="ChEBI" id="CHEBI:29985"/>
        <dbReference type="ChEBI" id="CHEBI:58359"/>
        <dbReference type="ChEBI" id="CHEBI:58725"/>
        <dbReference type="ChEBI" id="CHEBI:61527"/>
        <dbReference type="EC" id="2.6.1.16"/>
    </reaction>
</comment>
<name>A0ABY5ZAP1_9ACTN</name>
<dbReference type="EC" id="2.6.1.16" evidence="2"/>
<dbReference type="InterPro" id="IPR035466">
    <property type="entry name" value="GlmS/AgaS_SIS"/>
</dbReference>